<comment type="subcellular location">
    <subcellularLocation>
        <location evidence="1">Cell outer membrane</location>
    </subcellularLocation>
</comment>
<evidence type="ECO:0000256" key="3">
    <source>
        <dbReference type="ARBA" id="ARBA00023237"/>
    </source>
</evidence>
<dbReference type="InterPro" id="IPR036737">
    <property type="entry name" value="OmpA-like_sf"/>
</dbReference>
<evidence type="ECO:0000313" key="8">
    <source>
        <dbReference type="Proteomes" id="UP000198461"/>
    </source>
</evidence>
<dbReference type="InterPro" id="IPR006664">
    <property type="entry name" value="OMP_bac"/>
</dbReference>
<keyword evidence="5" id="KW-0732">Signal</keyword>
<dbReference type="SUPFAM" id="SSF103088">
    <property type="entry name" value="OmpA-like"/>
    <property type="match status" value="1"/>
</dbReference>
<dbReference type="GO" id="GO:0009279">
    <property type="term" value="C:cell outer membrane"/>
    <property type="evidence" value="ECO:0007669"/>
    <property type="project" value="UniProtKB-SubCell"/>
</dbReference>
<dbReference type="OrthoDB" id="6195779at2"/>
<keyword evidence="2 4" id="KW-0472">Membrane</keyword>
<dbReference type="Gene3D" id="3.30.1330.60">
    <property type="entry name" value="OmpA-like domain"/>
    <property type="match status" value="1"/>
</dbReference>
<dbReference type="STRING" id="364032.SAMN05443662_0307"/>
<dbReference type="PANTHER" id="PTHR30329">
    <property type="entry name" value="STATOR ELEMENT OF FLAGELLAR MOTOR COMPLEX"/>
    <property type="match status" value="1"/>
</dbReference>
<name>A0A1N6DNW9_9GAMM</name>
<dbReference type="AlphaFoldDB" id="A0A1N6DNW9"/>
<dbReference type="CDD" id="cd07185">
    <property type="entry name" value="OmpA_C-like"/>
    <property type="match status" value="1"/>
</dbReference>
<dbReference type="InterPro" id="IPR006665">
    <property type="entry name" value="OmpA-like"/>
</dbReference>
<dbReference type="PANTHER" id="PTHR30329:SF21">
    <property type="entry name" value="LIPOPROTEIN YIAD-RELATED"/>
    <property type="match status" value="1"/>
</dbReference>
<evidence type="ECO:0000256" key="1">
    <source>
        <dbReference type="ARBA" id="ARBA00004442"/>
    </source>
</evidence>
<reference evidence="8" key="1">
    <citation type="submission" date="2016-11" db="EMBL/GenBank/DDBJ databases">
        <authorList>
            <person name="Varghese N."/>
            <person name="Submissions S."/>
        </authorList>
    </citation>
    <scope>NUCLEOTIDE SEQUENCE [LARGE SCALE GENOMIC DNA]</scope>
    <source>
        <strain evidence="8">DSM 17737</strain>
    </source>
</reference>
<dbReference type="InterPro" id="IPR050330">
    <property type="entry name" value="Bact_OuterMem_StrucFunc"/>
</dbReference>
<dbReference type="Pfam" id="PF00691">
    <property type="entry name" value="OmpA"/>
    <property type="match status" value="1"/>
</dbReference>
<protein>
    <submittedName>
        <fullName evidence="7">Outer membrane protein OmpA</fullName>
    </submittedName>
</protein>
<feature type="domain" description="OmpA-like" evidence="6">
    <location>
        <begin position="156"/>
        <end position="271"/>
    </location>
</feature>
<dbReference type="EMBL" id="FSRE01000001">
    <property type="protein sequence ID" value="SIN72374.1"/>
    <property type="molecule type" value="Genomic_DNA"/>
</dbReference>
<feature type="signal peptide" evidence="5">
    <location>
        <begin position="1"/>
        <end position="19"/>
    </location>
</feature>
<organism evidence="7 8">
    <name type="scientific">Sulfurivirga caldicuralii</name>
    <dbReference type="NCBI Taxonomy" id="364032"/>
    <lineage>
        <taxon>Bacteria</taxon>
        <taxon>Pseudomonadati</taxon>
        <taxon>Pseudomonadota</taxon>
        <taxon>Gammaproteobacteria</taxon>
        <taxon>Thiotrichales</taxon>
        <taxon>Piscirickettsiaceae</taxon>
        <taxon>Sulfurivirga</taxon>
    </lineage>
</organism>
<dbReference type="PRINTS" id="PR01021">
    <property type="entry name" value="OMPADOMAIN"/>
</dbReference>
<evidence type="ECO:0000256" key="2">
    <source>
        <dbReference type="ARBA" id="ARBA00023136"/>
    </source>
</evidence>
<evidence type="ECO:0000259" key="6">
    <source>
        <dbReference type="PROSITE" id="PS51123"/>
    </source>
</evidence>
<dbReference type="PROSITE" id="PS51123">
    <property type="entry name" value="OMPA_2"/>
    <property type="match status" value="1"/>
</dbReference>
<gene>
    <name evidence="7" type="ORF">SAMN05443662_0307</name>
</gene>
<accession>A0A1N6DNW9</accession>
<sequence length="271" mass="29350">MKKTLIAAALLSASTLATAGEPYVKDSDGNYVRDSWGECVRSIDWTPDAGACPAVEKAAPAAKAEAAAPAAAAPTEKPAAAAPYKGDIDGSGTSAYWVDYKQRVVRDNFGGCVRTIHWTKETAIAECEGWKKPEPKPAPVIVKKPEPASVVAKPAPAVEEPPPVFRGLFKTNSAELSDDAFGKLDLIVNYMKKYPAKKIIIKGYTDPRGSAQYNLKLSERRAEAVKDYLVKNGIDASRIEVQAFGETQLVCTDMTPECLQMNRRVEIEFVK</sequence>
<proteinExistence type="predicted"/>
<feature type="chain" id="PRO_5012297358" evidence="5">
    <location>
        <begin position="20"/>
        <end position="271"/>
    </location>
</feature>
<evidence type="ECO:0000256" key="4">
    <source>
        <dbReference type="PROSITE-ProRule" id="PRU00473"/>
    </source>
</evidence>
<keyword evidence="8" id="KW-1185">Reference proteome</keyword>
<evidence type="ECO:0000313" key="7">
    <source>
        <dbReference type="EMBL" id="SIN72374.1"/>
    </source>
</evidence>
<dbReference type="RefSeq" id="WP_084188177.1">
    <property type="nucleotide sequence ID" value="NZ_FSRE01000001.1"/>
</dbReference>
<dbReference type="Proteomes" id="UP000198461">
    <property type="component" value="Unassembled WGS sequence"/>
</dbReference>
<evidence type="ECO:0000256" key="5">
    <source>
        <dbReference type="SAM" id="SignalP"/>
    </source>
</evidence>
<keyword evidence="3" id="KW-0998">Cell outer membrane</keyword>